<protein>
    <submittedName>
        <fullName evidence="1">Abortive phage infection protein</fullName>
    </submittedName>
</protein>
<dbReference type="EMBL" id="QICD01000015">
    <property type="protein sequence ID" value="RNL42946.1"/>
    <property type="molecule type" value="Genomic_DNA"/>
</dbReference>
<organism evidence="1 2">
    <name type="scientific">Paraeggerthella hongkongensis</name>
    <dbReference type="NCBI Taxonomy" id="230658"/>
    <lineage>
        <taxon>Bacteria</taxon>
        <taxon>Bacillati</taxon>
        <taxon>Actinomycetota</taxon>
        <taxon>Coriobacteriia</taxon>
        <taxon>Eggerthellales</taxon>
        <taxon>Eggerthellaceae</taxon>
        <taxon>Paraeggerthella</taxon>
    </lineage>
</organism>
<dbReference type="Proteomes" id="UP000278632">
    <property type="component" value="Unassembled WGS sequence"/>
</dbReference>
<dbReference type="RefSeq" id="WP_123192427.1">
    <property type="nucleotide sequence ID" value="NZ_QICD01000015.1"/>
</dbReference>
<dbReference type="InterPro" id="IPR014942">
    <property type="entry name" value="AbiEii"/>
</dbReference>
<dbReference type="OrthoDB" id="9808443at2"/>
<proteinExistence type="predicted"/>
<name>A0A3N0B8H3_9ACTN</name>
<evidence type="ECO:0000313" key="1">
    <source>
        <dbReference type="EMBL" id="RNL42946.1"/>
    </source>
</evidence>
<accession>A0A3N0B8H3</accession>
<reference evidence="2" key="1">
    <citation type="submission" date="2018-05" db="EMBL/GenBank/DDBJ databases">
        <title>Genome Sequencing of selected type strains of the family Eggerthellaceae.</title>
        <authorList>
            <person name="Danylec N."/>
            <person name="Stoll D.A."/>
            <person name="Doetsch A."/>
            <person name="Huch M."/>
        </authorList>
    </citation>
    <scope>NUCLEOTIDE SEQUENCE [LARGE SCALE GENOMIC DNA]</scope>
    <source>
        <strain evidence="2">DSM 16106</strain>
    </source>
</reference>
<evidence type="ECO:0000313" key="2">
    <source>
        <dbReference type="Proteomes" id="UP000278632"/>
    </source>
</evidence>
<dbReference type="Pfam" id="PF08843">
    <property type="entry name" value="AbiEii"/>
    <property type="match status" value="1"/>
</dbReference>
<sequence length="285" mass="31812">MRTKNAMQLKARVNSMAEEAGIPAQALMQSYLLERLLERLSRSAWRDNVVIKGGVLISSLVGVSSRTTMDLDTTVRGFVLTHESAERAFREIAAVRADDDWEFGFDRTEDIREADDYPGIRVHLRANYAPMSVPLTVDVTTGDRITPDAVEYSYPLLFGEGEISLMAYPIETVLAEKFETVVSRGVANTRPRDFYDIYVLLGVKGDDVDMGTLRDALASTCEKRGSQAAIVRWVEVLDDVVGDAAMLAQWAKYVRKNPYAEGICLRECCETAKRVLAVLYANPRD</sequence>
<keyword evidence="2" id="KW-1185">Reference proteome</keyword>
<dbReference type="AlphaFoldDB" id="A0A3N0B8H3"/>
<comment type="caution">
    <text evidence="1">The sequence shown here is derived from an EMBL/GenBank/DDBJ whole genome shotgun (WGS) entry which is preliminary data.</text>
</comment>
<gene>
    <name evidence="1" type="ORF">DMP08_08150</name>
</gene>